<gene>
    <name evidence="3" type="ORF">Lqua_2878</name>
    <name evidence="4" type="ORF">NCTC12376_00563</name>
</gene>
<dbReference type="SUPFAM" id="SSF56784">
    <property type="entry name" value="HAD-like"/>
    <property type="match status" value="1"/>
</dbReference>
<dbReference type="EMBL" id="LNYR01000041">
    <property type="protein sequence ID" value="KTD44711.1"/>
    <property type="molecule type" value="Genomic_DNA"/>
</dbReference>
<evidence type="ECO:0000313" key="6">
    <source>
        <dbReference type="Proteomes" id="UP000254230"/>
    </source>
</evidence>
<dbReference type="PANTHER" id="PTHR31284:SF10">
    <property type="entry name" value="ACID PHOSPHATASE-LIKE PROTEIN"/>
    <property type="match status" value="1"/>
</dbReference>
<dbReference type="RefSeq" id="WP_058475006.1">
    <property type="nucleotide sequence ID" value="NZ_CAAAIL010000008.1"/>
</dbReference>
<reference evidence="4 6" key="2">
    <citation type="submission" date="2018-06" db="EMBL/GenBank/DDBJ databases">
        <authorList>
            <consortium name="Pathogen Informatics"/>
            <person name="Doyle S."/>
        </authorList>
    </citation>
    <scope>NUCLEOTIDE SEQUENCE [LARGE SCALE GENOMIC DNA]</scope>
    <source>
        <strain evidence="4 6">NCTC12376</strain>
    </source>
</reference>
<proteinExistence type="predicted"/>
<dbReference type="STRING" id="45072.Lqua_2878"/>
<dbReference type="InterPro" id="IPR014403">
    <property type="entry name" value="APS1/VSP"/>
</dbReference>
<dbReference type="AlphaFoldDB" id="A0A378KT35"/>
<dbReference type="PANTHER" id="PTHR31284">
    <property type="entry name" value="ACID PHOSPHATASE-LIKE PROTEIN"/>
    <property type="match status" value="1"/>
</dbReference>
<keyword evidence="2" id="KW-0325">Glycoprotein</keyword>
<name>A0A378KT35_9GAMM</name>
<keyword evidence="1" id="KW-0732">Signal</keyword>
<dbReference type="InterPro" id="IPR005519">
    <property type="entry name" value="Acid_phosphat_B-like"/>
</dbReference>
<dbReference type="Proteomes" id="UP000254230">
    <property type="component" value="Unassembled WGS sequence"/>
</dbReference>
<accession>A0A378KT35</accession>
<protein>
    <submittedName>
        <fullName evidence="3 4">Acid phosphatase</fullName>
    </submittedName>
</protein>
<evidence type="ECO:0000256" key="2">
    <source>
        <dbReference type="ARBA" id="ARBA00023180"/>
    </source>
</evidence>
<dbReference type="Pfam" id="PF03767">
    <property type="entry name" value="Acid_phosphat_B"/>
    <property type="match status" value="1"/>
</dbReference>
<dbReference type="PIRSF" id="PIRSF002674">
    <property type="entry name" value="VSP"/>
    <property type="match status" value="1"/>
</dbReference>
<dbReference type="OrthoDB" id="193314at2"/>
<keyword evidence="5" id="KW-1185">Reference proteome</keyword>
<sequence length="226" mass="26084">MKQQFNVLPKLLFTLCLTLLFSTPLFSEPPNLSLVRKEIINYYDTGLYYKDLESKIQQAQQYIIDQAKIHKQNKSSKKLALVLDIDETSLSNYDKMLKRNFVGTKEEIHQEIMAANATVIKPMLDLYNTALKNNIKVFFVTGRHESERNATRINLIKAGYKKWSGLYLRPNTYAYPSIIPFKSKTRETITKQGYTIIASIGDQFSDIKGGYAEKGFKLPNPFYYLP</sequence>
<evidence type="ECO:0000313" key="4">
    <source>
        <dbReference type="EMBL" id="STY16771.1"/>
    </source>
</evidence>
<dbReference type="InterPro" id="IPR036412">
    <property type="entry name" value="HAD-like_sf"/>
</dbReference>
<evidence type="ECO:0000313" key="3">
    <source>
        <dbReference type="EMBL" id="KTD44711.1"/>
    </source>
</evidence>
<evidence type="ECO:0000256" key="1">
    <source>
        <dbReference type="ARBA" id="ARBA00022729"/>
    </source>
</evidence>
<evidence type="ECO:0000313" key="5">
    <source>
        <dbReference type="Proteomes" id="UP000054639"/>
    </source>
</evidence>
<dbReference type="Proteomes" id="UP000054639">
    <property type="component" value="Unassembled WGS sequence"/>
</dbReference>
<dbReference type="EMBL" id="UGOW01000001">
    <property type="protein sequence ID" value="STY16771.1"/>
    <property type="molecule type" value="Genomic_DNA"/>
</dbReference>
<reference evidence="3 5" key="1">
    <citation type="submission" date="2015-11" db="EMBL/GenBank/DDBJ databases">
        <title>Genomic analysis of 38 Legionella species identifies large and diverse effector repertoires.</title>
        <authorList>
            <person name="Burstein D."/>
            <person name="Amaro F."/>
            <person name="Zusman T."/>
            <person name="Lifshitz Z."/>
            <person name="Cohen O."/>
            <person name="Gilbert J.A."/>
            <person name="Pupko T."/>
            <person name="Shuman H.A."/>
            <person name="Segal G."/>
        </authorList>
    </citation>
    <scope>NUCLEOTIDE SEQUENCE [LARGE SCALE GENOMIC DNA]</scope>
    <source>
        <strain evidence="3 5">ATCC 49507</strain>
    </source>
</reference>
<dbReference type="Gene3D" id="3.40.50.1000">
    <property type="entry name" value="HAD superfamily/HAD-like"/>
    <property type="match status" value="1"/>
</dbReference>
<dbReference type="InterPro" id="IPR023214">
    <property type="entry name" value="HAD_sf"/>
</dbReference>
<organism evidence="4 6">
    <name type="scientific">Legionella quateirensis</name>
    <dbReference type="NCBI Taxonomy" id="45072"/>
    <lineage>
        <taxon>Bacteria</taxon>
        <taxon>Pseudomonadati</taxon>
        <taxon>Pseudomonadota</taxon>
        <taxon>Gammaproteobacteria</taxon>
        <taxon>Legionellales</taxon>
        <taxon>Legionellaceae</taxon>
        <taxon>Legionella</taxon>
    </lineage>
</organism>